<keyword evidence="2" id="KW-1185">Reference proteome</keyword>
<dbReference type="Proteomes" id="UP001227268">
    <property type="component" value="Unassembled WGS sequence"/>
</dbReference>
<protein>
    <submittedName>
        <fullName evidence="1">Uncharacterized protein</fullName>
    </submittedName>
</protein>
<proteinExistence type="predicted"/>
<evidence type="ECO:0000313" key="1">
    <source>
        <dbReference type="EMBL" id="KAJ9103251.1"/>
    </source>
</evidence>
<comment type="caution">
    <text evidence="1">The sequence shown here is derived from an EMBL/GenBank/DDBJ whole genome shotgun (WGS) entry which is preliminary data.</text>
</comment>
<name>A0ACC2VVV1_9TREE</name>
<dbReference type="EMBL" id="JASBWT010000007">
    <property type="protein sequence ID" value="KAJ9103251.1"/>
    <property type="molecule type" value="Genomic_DNA"/>
</dbReference>
<evidence type="ECO:0000313" key="2">
    <source>
        <dbReference type="Proteomes" id="UP001227268"/>
    </source>
</evidence>
<organism evidence="1 2">
    <name type="scientific">Naganishia friedmannii</name>
    <dbReference type="NCBI Taxonomy" id="89922"/>
    <lineage>
        <taxon>Eukaryota</taxon>
        <taxon>Fungi</taxon>
        <taxon>Dikarya</taxon>
        <taxon>Basidiomycota</taxon>
        <taxon>Agaricomycotina</taxon>
        <taxon>Tremellomycetes</taxon>
        <taxon>Filobasidiales</taxon>
        <taxon>Filobasidiaceae</taxon>
        <taxon>Naganishia</taxon>
    </lineage>
</organism>
<reference evidence="1" key="1">
    <citation type="submission" date="2023-04" db="EMBL/GenBank/DDBJ databases">
        <title>Draft Genome sequencing of Naganishia species isolated from polar environments using Oxford Nanopore Technology.</title>
        <authorList>
            <person name="Leo P."/>
            <person name="Venkateswaran K."/>
        </authorList>
    </citation>
    <scope>NUCLEOTIDE SEQUENCE</scope>
    <source>
        <strain evidence="1">MNA-CCFEE 5423</strain>
    </source>
</reference>
<sequence>MEANDVAKSAPKRKYVTDQALEEARKELRTLAETSKIKVLGSWFRKQKKEMDNVPRGAKYSIRHTDLPAAINQVEQYRRNEININQLSPLAKRMVDAEEFQNDTEMQAELEKTSLLAYNVSRNYLEGMKQGLSHWANGLPTHVNHMTALFSPLEGKTGSTLSADAMSILQKHIEQLRQIAKSKQGGSIDLSSTEALSLVKTFSALTKTQDGSSSTAQGEQPSKRLRKRLRPMTEEGPTSDIFPTQIQQTSDPLEVCSGLPPEQMLPDTSLWDSGSTVWTEQGTLPGFTKGTDETEEQFMQRIMEAMF</sequence>
<accession>A0ACC2VVV1</accession>
<gene>
    <name evidence="1" type="ORF">QFC21_002674</name>
</gene>